<evidence type="ECO:0000256" key="1">
    <source>
        <dbReference type="SAM" id="SignalP"/>
    </source>
</evidence>
<name>A0ABW4ZS62_9BACL</name>
<comment type="caution">
    <text evidence="2">The sequence shown here is derived from an EMBL/GenBank/DDBJ whole genome shotgun (WGS) entry which is preliminary data.</text>
</comment>
<feature type="chain" id="PRO_5045379698" evidence="1">
    <location>
        <begin position="26"/>
        <end position="172"/>
    </location>
</feature>
<dbReference type="EMBL" id="JBHUIO010000002">
    <property type="protein sequence ID" value="MFD2168807.1"/>
    <property type="molecule type" value="Genomic_DNA"/>
</dbReference>
<keyword evidence="1" id="KW-0732">Signal</keyword>
<gene>
    <name evidence="2" type="ORF">ACFSOY_02085</name>
</gene>
<sequence>MKRFKLLLLIASFTTGLSASSVAQARWFALDEPVDRFTNFESANHYAEHLLLERQVGARSALLSAELTIDRTSKEPLSHEQFEQHFHGQVLAYKPPTDNSAGSITLLVKTKTALHQANRKVTYAVPPSASVTQNTKVVTFSDVRVGDTVGLSVLRNAVVNIDVFPPLRKHPE</sequence>
<dbReference type="RefSeq" id="WP_386043853.1">
    <property type="nucleotide sequence ID" value="NZ_JBHUIO010000002.1"/>
</dbReference>
<reference evidence="3" key="1">
    <citation type="journal article" date="2019" name="Int. J. Syst. Evol. Microbiol.">
        <title>The Global Catalogue of Microorganisms (GCM) 10K type strain sequencing project: providing services to taxonomists for standard genome sequencing and annotation.</title>
        <authorList>
            <consortium name="The Broad Institute Genomics Platform"/>
            <consortium name="The Broad Institute Genome Sequencing Center for Infectious Disease"/>
            <person name="Wu L."/>
            <person name="Ma J."/>
        </authorList>
    </citation>
    <scope>NUCLEOTIDE SEQUENCE [LARGE SCALE GENOMIC DNA]</scope>
    <source>
        <strain evidence="3">CGMCC 1.13574</strain>
    </source>
</reference>
<organism evidence="2 3">
    <name type="scientific">Tumebacillus lipolyticus</name>
    <dbReference type="NCBI Taxonomy" id="1280370"/>
    <lineage>
        <taxon>Bacteria</taxon>
        <taxon>Bacillati</taxon>
        <taxon>Bacillota</taxon>
        <taxon>Bacilli</taxon>
        <taxon>Bacillales</taxon>
        <taxon>Alicyclobacillaceae</taxon>
        <taxon>Tumebacillus</taxon>
    </lineage>
</organism>
<proteinExistence type="predicted"/>
<keyword evidence="3" id="KW-1185">Reference proteome</keyword>
<feature type="signal peptide" evidence="1">
    <location>
        <begin position="1"/>
        <end position="25"/>
    </location>
</feature>
<protein>
    <submittedName>
        <fullName evidence="2">Uncharacterized protein</fullName>
    </submittedName>
</protein>
<accession>A0ABW4ZS62</accession>
<evidence type="ECO:0000313" key="2">
    <source>
        <dbReference type="EMBL" id="MFD2168807.1"/>
    </source>
</evidence>
<evidence type="ECO:0000313" key="3">
    <source>
        <dbReference type="Proteomes" id="UP001597343"/>
    </source>
</evidence>
<dbReference type="Proteomes" id="UP001597343">
    <property type="component" value="Unassembled WGS sequence"/>
</dbReference>